<organism evidence="2 3">
    <name type="scientific">Limimaricola litoreus</name>
    <dbReference type="NCBI Taxonomy" id="2955316"/>
    <lineage>
        <taxon>Bacteria</taxon>
        <taxon>Pseudomonadati</taxon>
        <taxon>Pseudomonadota</taxon>
        <taxon>Alphaproteobacteria</taxon>
        <taxon>Rhodobacterales</taxon>
        <taxon>Paracoccaceae</taxon>
        <taxon>Limimaricola</taxon>
    </lineage>
</organism>
<dbReference type="RefSeq" id="WP_253330507.1">
    <property type="nucleotide sequence ID" value="NZ_JAMYXC010000071.1"/>
</dbReference>
<sequence length="209" mass="23377">MAASWRPLPPGHRRGPSRCGRTWTNHPRIEILPALVDGRSDFTTLTVSRAEEVAGLSYTQPLIEDVNDVPVLAPDIDGVETLEDLAGLPLHVAEGSRYAAKLRRLNERSKAEGGAELDLRFVDARRDDYDLIDLVELAIQSAVSREPAIYVRNIFRYYVSYRLLADLEAEAALASEEFETRKTEEGRRDATREAAKARRGAAALPRRPR</sequence>
<dbReference type="Gene3D" id="3.40.190.10">
    <property type="entry name" value="Periplasmic binding protein-like II"/>
    <property type="match status" value="2"/>
</dbReference>
<protein>
    <submittedName>
        <fullName evidence="2">Uncharacterized protein</fullName>
    </submittedName>
</protein>
<feature type="region of interest" description="Disordered" evidence="1">
    <location>
        <begin position="1"/>
        <end position="21"/>
    </location>
</feature>
<evidence type="ECO:0000313" key="2">
    <source>
        <dbReference type="EMBL" id="MCP1167950.1"/>
    </source>
</evidence>
<dbReference type="Proteomes" id="UP001139477">
    <property type="component" value="Unassembled WGS sequence"/>
</dbReference>
<accession>A0A9X2FQ78</accession>
<feature type="region of interest" description="Disordered" evidence="1">
    <location>
        <begin position="176"/>
        <end position="209"/>
    </location>
</feature>
<comment type="caution">
    <text evidence="2">The sequence shown here is derived from an EMBL/GenBank/DDBJ whole genome shotgun (WGS) entry which is preliminary data.</text>
</comment>
<keyword evidence="3" id="KW-1185">Reference proteome</keyword>
<proteinExistence type="predicted"/>
<feature type="compositionally biased region" description="Basic and acidic residues" evidence="1">
    <location>
        <begin position="178"/>
        <end position="196"/>
    </location>
</feature>
<evidence type="ECO:0000313" key="3">
    <source>
        <dbReference type="Proteomes" id="UP001139477"/>
    </source>
</evidence>
<dbReference type="AlphaFoldDB" id="A0A9X2FQ78"/>
<gene>
    <name evidence="2" type="ORF">NHG85_05330</name>
</gene>
<dbReference type="SUPFAM" id="SSF53850">
    <property type="entry name" value="Periplasmic binding protein-like II"/>
    <property type="match status" value="1"/>
</dbReference>
<name>A0A9X2FQ78_9RHOB</name>
<reference evidence="2" key="1">
    <citation type="submission" date="2022-06" db="EMBL/GenBank/DDBJ databases">
        <title>Limimaricola sediminis sp. nov., isolated from an intertidal sediment.</title>
        <authorList>
            <person name="Shao X."/>
        </authorList>
    </citation>
    <scope>NUCLEOTIDE SEQUENCE</scope>
    <source>
        <strain evidence="2">ASW11-118</strain>
    </source>
</reference>
<evidence type="ECO:0000256" key="1">
    <source>
        <dbReference type="SAM" id="MobiDB-lite"/>
    </source>
</evidence>
<feature type="compositionally biased region" description="Low complexity" evidence="1">
    <location>
        <begin position="200"/>
        <end position="209"/>
    </location>
</feature>
<dbReference type="EMBL" id="JAMYXC010000071">
    <property type="protein sequence ID" value="MCP1167950.1"/>
    <property type="molecule type" value="Genomic_DNA"/>
</dbReference>